<name>A0A0N7KCV7_ORYSJ</name>
<evidence type="ECO:0000313" key="3">
    <source>
        <dbReference type="Proteomes" id="UP000059680"/>
    </source>
</evidence>
<evidence type="ECO:0000256" key="1">
    <source>
        <dbReference type="SAM" id="MobiDB-lite"/>
    </source>
</evidence>
<dbReference type="EMBL" id="AP014957">
    <property type="protein sequence ID" value="BAS71889.1"/>
    <property type="molecule type" value="Genomic_DNA"/>
</dbReference>
<reference evidence="2 3" key="2">
    <citation type="journal article" date="2013" name="Plant Cell Physiol.">
        <title>Rice Annotation Project Database (RAP-DB): an integrative and interactive database for rice genomics.</title>
        <authorList>
            <person name="Sakai H."/>
            <person name="Lee S.S."/>
            <person name="Tanaka T."/>
            <person name="Numa H."/>
            <person name="Kim J."/>
            <person name="Kawahara Y."/>
            <person name="Wakimoto H."/>
            <person name="Yang C.C."/>
            <person name="Iwamoto M."/>
            <person name="Abe T."/>
            <person name="Yamada Y."/>
            <person name="Muto A."/>
            <person name="Inokuchi H."/>
            <person name="Ikemura T."/>
            <person name="Matsumoto T."/>
            <person name="Sasaki T."/>
            <person name="Itoh T."/>
        </authorList>
    </citation>
    <scope>NUCLEOTIDE SEQUENCE [LARGE SCALE GENOMIC DNA]</scope>
    <source>
        <strain evidence="3">cv. Nipponbare</strain>
    </source>
</reference>
<dbReference type="STRING" id="39947.A0A0N7KCV7"/>
<dbReference type="AlphaFoldDB" id="A0A0N7KCV7"/>
<protein>
    <submittedName>
        <fullName evidence="2">Os01g0328101 protein</fullName>
    </submittedName>
</protein>
<sequence length="99" mass="11661">MNVFRILLHRRRRRGRPRWRRLWLWRTSDRCIGHMRRAGGRGSEAEGGDGSSRMETEKDDGVENCAPPSVRYAIWRLIRGQWAREEGSPIVKDFVNEVV</sequence>
<feature type="compositionally biased region" description="Basic and acidic residues" evidence="1">
    <location>
        <begin position="52"/>
        <end position="61"/>
    </location>
</feature>
<dbReference type="InParanoid" id="A0A0N7KCV7"/>
<dbReference type="PaxDb" id="39947-A0A0N7KCV7"/>
<accession>A0A0N7KCV7</accession>
<feature type="region of interest" description="Disordered" evidence="1">
    <location>
        <begin position="36"/>
        <end position="64"/>
    </location>
</feature>
<organism evidence="2 3">
    <name type="scientific">Oryza sativa subsp. japonica</name>
    <name type="common">Rice</name>
    <dbReference type="NCBI Taxonomy" id="39947"/>
    <lineage>
        <taxon>Eukaryota</taxon>
        <taxon>Viridiplantae</taxon>
        <taxon>Streptophyta</taxon>
        <taxon>Embryophyta</taxon>
        <taxon>Tracheophyta</taxon>
        <taxon>Spermatophyta</taxon>
        <taxon>Magnoliopsida</taxon>
        <taxon>Liliopsida</taxon>
        <taxon>Poales</taxon>
        <taxon>Poaceae</taxon>
        <taxon>BOP clade</taxon>
        <taxon>Oryzoideae</taxon>
        <taxon>Oryzeae</taxon>
        <taxon>Oryzinae</taxon>
        <taxon>Oryza</taxon>
        <taxon>Oryza sativa</taxon>
    </lineage>
</organism>
<evidence type="ECO:0000313" key="2">
    <source>
        <dbReference type="EMBL" id="BAS71889.1"/>
    </source>
</evidence>
<gene>
    <name evidence="2" type="ordered locus">Os01g0328101</name>
    <name evidence="2" type="ORF">OSNPB_010328101</name>
</gene>
<reference evidence="3" key="1">
    <citation type="journal article" date="2005" name="Nature">
        <title>The map-based sequence of the rice genome.</title>
        <authorList>
            <consortium name="International rice genome sequencing project (IRGSP)"/>
            <person name="Matsumoto T."/>
            <person name="Wu J."/>
            <person name="Kanamori H."/>
            <person name="Katayose Y."/>
            <person name="Fujisawa M."/>
            <person name="Namiki N."/>
            <person name="Mizuno H."/>
            <person name="Yamamoto K."/>
            <person name="Antonio B.A."/>
            <person name="Baba T."/>
            <person name="Sakata K."/>
            <person name="Nagamura Y."/>
            <person name="Aoki H."/>
            <person name="Arikawa K."/>
            <person name="Arita K."/>
            <person name="Bito T."/>
            <person name="Chiden Y."/>
            <person name="Fujitsuka N."/>
            <person name="Fukunaka R."/>
            <person name="Hamada M."/>
            <person name="Harada C."/>
            <person name="Hayashi A."/>
            <person name="Hijishita S."/>
            <person name="Honda M."/>
            <person name="Hosokawa S."/>
            <person name="Ichikawa Y."/>
            <person name="Idonuma A."/>
            <person name="Iijima M."/>
            <person name="Ikeda M."/>
            <person name="Ikeno M."/>
            <person name="Ito K."/>
            <person name="Ito S."/>
            <person name="Ito T."/>
            <person name="Ito Y."/>
            <person name="Ito Y."/>
            <person name="Iwabuchi A."/>
            <person name="Kamiya K."/>
            <person name="Karasawa W."/>
            <person name="Kurita K."/>
            <person name="Katagiri S."/>
            <person name="Kikuta A."/>
            <person name="Kobayashi H."/>
            <person name="Kobayashi N."/>
            <person name="Machita K."/>
            <person name="Maehara T."/>
            <person name="Masukawa M."/>
            <person name="Mizubayashi T."/>
            <person name="Mukai Y."/>
            <person name="Nagasaki H."/>
            <person name="Nagata Y."/>
            <person name="Naito S."/>
            <person name="Nakashima M."/>
            <person name="Nakama Y."/>
            <person name="Nakamichi Y."/>
            <person name="Nakamura M."/>
            <person name="Meguro A."/>
            <person name="Negishi M."/>
            <person name="Ohta I."/>
            <person name="Ohta T."/>
            <person name="Okamoto M."/>
            <person name="Ono N."/>
            <person name="Saji S."/>
            <person name="Sakaguchi M."/>
            <person name="Sakai K."/>
            <person name="Shibata M."/>
            <person name="Shimokawa T."/>
            <person name="Song J."/>
            <person name="Takazaki Y."/>
            <person name="Terasawa K."/>
            <person name="Tsugane M."/>
            <person name="Tsuji K."/>
            <person name="Ueda S."/>
            <person name="Waki K."/>
            <person name="Yamagata H."/>
            <person name="Yamamoto M."/>
            <person name="Yamamoto S."/>
            <person name="Yamane H."/>
            <person name="Yoshiki S."/>
            <person name="Yoshihara R."/>
            <person name="Yukawa K."/>
            <person name="Zhong H."/>
            <person name="Yano M."/>
            <person name="Yuan Q."/>
            <person name="Ouyang S."/>
            <person name="Liu J."/>
            <person name="Jones K.M."/>
            <person name="Gansberger K."/>
            <person name="Moffat K."/>
            <person name="Hill J."/>
            <person name="Bera J."/>
            <person name="Fadrosh D."/>
            <person name="Jin S."/>
            <person name="Johri S."/>
            <person name="Kim M."/>
            <person name="Overton L."/>
            <person name="Reardon M."/>
            <person name="Tsitrin T."/>
            <person name="Vuong H."/>
            <person name="Weaver B."/>
            <person name="Ciecko A."/>
            <person name="Tallon L."/>
            <person name="Jackson J."/>
            <person name="Pai G."/>
            <person name="Aken S.V."/>
            <person name="Utterback T."/>
            <person name="Reidmuller S."/>
            <person name="Feldblyum T."/>
            <person name="Hsiao J."/>
            <person name="Zismann V."/>
            <person name="Iobst S."/>
            <person name="de Vazeille A.R."/>
            <person name="Buell C.R."/>
            <person name="Ying K."/>
            <person name="Li Y."/>
            <person name="Lu T."/>
            <person name="Huang Y."/>
            <person name="Zhao Q."/>
            <person name="Feng Q."/>
            <person name="Zhang L."/>
            <person name="Zhu J."/>
            <person name="Weng Q."/>
            <person name="Mu J."/>
            <person name="Lu Y."/>
            <person name="Fan D."/>
            <person name="Liu Y."/>
            <person name="Guan J."/>
            <person name="Zhang Y."/>
            <person name="Yu S."/>
            <person name="Liu X."/>
            <person name="Zhang Y."/>
            <person name="Hong G."/>
            <person name="Han B."/>
            <person name="Choisne N."/>
            <person name="Demange N."/>
            <person name="Orjeda G."/>
            <person name="Samain S."/>
            <person name="Cattolico L."/>
            <person name="Pelletier E."/>
            <person name="Couloux A."/>
            <person name="Segurens B."/>
            <person name="Wincker P."/>
            <person name="D'Hont A."/>
            <person name="Scarpelli C."/>
            <person name="Weissenbach J."/>
            <person name="Salanoubat M."/>
            <person name="Quetier F."/>
            <person name="Yu Y."/>
            <person name="Kim H.R."/>
            <person name="Rambo T."/>
            <person name="Currie J."/>
            <person name="Collura K."/>
            <person name="Luo M."/>
            <person name="Yang T."/>
            <person name="Ammiraju J.S.S."/>
            <person name="Engler F."/>
            <person name="Soderlund C."/>
            <person name="Wing R.A."/>
            <person name="Palmer L.E."/>
            <person name="de la Bastide M."/>
            <person name="Spiegel L."/>
            <person name="Nascimento L."/>
            <person name="Zutavern T."/>
            <person name="O'Shaughnessy A."/>
            <person name="Dike S."/>
            <person name="Dedhia N."/>
            <person name="Preston R."/>
            <person name="Balija V."/>
            <person name="McCombie W.R."/>
            <person name="Chow T."/>
            <person name="Chen H."/>
            <person name="Chung M."/>
            <person name="Chen C."/>
            <person name="Shaw J."/>
            <person name="Wu H."/>
            <person name="Hsiao K."/>
            <person name="Chao Y."/>
            <person name="Chu M."/>
            <person name="Cheng C."/>
            <person name="Hour A."/>
            <person name="Lee P."/>
            <person name="Lin S."/>
            <person name="Lin Y."/>
            <person name="Liou J."/>
            <person name="Liu S."/>
            <person name="Hsing Y."/>
            <person name="Raghuvanshi S."/>
            <person name="Mohanty A."/>
            <person name="Bharti A.K."/>
            <person name="Gaur A."/>
            <person name="Gupta V."/>
            <person name="Kumar D."/>
            <person name="Ravi V."/>
            <person name="Vij S."/>
            <person name="Kapur A."/>
            <person name="Khurana P."/>
            <person name="Khurana P."/>
            <person name="Khurana J.P."/>
            <person name="Tyagi A.K."/>
            <person name="Gaikwad K."/>
            <person name="Singh A."/>
            <person name="Dalal V."/>
            <person name="Srivastava S."/>
            <person name="Dixit A."/>
            <person name="Pal A.K."/>
            <person name="Ghazi I.A."/>
            <person name="Yadav M."/>
            <person name="Pandit A."/>
            <person name="Bhargava A."/>
            <person name="Sureshbabu K."/>
            <person name="Batra K."/>
            <person name="Sharma T.R."/>
            <person name="Mohapatra T."/>
            <person name="Singh N.K."/>
            <person name="Messing J."/>
            <person name="Nelson A.B."/>
            <person name="Fuks G."/>
            <person name="Kavchok S."/>
            <person name="Keizer G."/>
            <person name="Linton E."/>
            <person name="Llaca V."/>
            <person name="Song R."/>
            <person name="Tanyolac B."/>
            <person name="Young S."/>
            <person name="Ho-Il K."/>
            <person name="Hahn J.H."/>
            <person name="Sangsakoo G."/>
            <person name="Vanavichit A."/>
            <person name="de Mattos Luiz.A.T."/>
            <person name="Zimmer P.D."/>
            <person name="Malone G."/>
            <person name="Dellagostin O."/>
            <person name="de Oliveira A.C."/>
            <person name="Bevan M."/>
            <person name="Bancroft I."/>
            <person name="Minx P."/>
            <person name="Cordum H."/>
            <person name="Wilson R."/>
            <person name="Cheng Z."/>
            <person name="Jin W."/>
            <person name="Jiang J."/>
            <person name="Leong S.A."/>
            <person name="Iwama H."/>
            <person name="Gojobori T."/>
            <person name="Itoh T."/>
            <person name="Niimura Y."/>
            <person name="Fujii Y."/>
            <person name="Habara T."/>
            <person name="Sakai H."/>
            <person name="Sato Y."/>
            <person name="Wilson G."/>
            <person name="Kumar K."/>
            <person name="McCouch S."/>
            <person name="Juretic N."/>
            <person name="Hoen D."/>
            <person name="Wright S."/>
            <person name="Bruskiewich R."/>
            <person name="Bureau T."/>
            <person name="Miyao A."/>
            <person name="Hirochika H."/>
            <person name="Nishikawa T."/>
            <person name="Kadowaki K."/>
            <person name="Sugiura M."/>
            <person name="Burr B."/>
            <person name="Sasaki T."/>
        </authorList>
    </citation>
    <scope>NUCLEOTIDE SEQUENCE [LARGE SCALE GENOMIC DNA]</scope>
    <source>
        <strain evidence="3">cv. Nipponbare</strain>
    </source>
</reference>
<keyword evidence="3" id="KW-1185">Reference proteome</keyword>
<reference evidence="2 3" key="3">
    <citation type="journal article" date="2013" name="Rice">
        <title>Improvement of the Oryza sativa Nipponbare reference genome using next generation sequence and optical map data.</title>
        <authorList>
            <person name="Kawahara Y."/>
            <person name="de la Bastide M."/>
            <person name="Hamilton J.P."/>
            <person name="Kanamori H."/>
            <person name="McCombie W.R."/>
            <person name="Ouyang S."/>
            <person name="Schwartz D.C."/>
            <person name="Tanaka T."/>
            <person name="Wu J."/>
            <person name="Zhou S."/>
            <person name="Childs K.L."/>
            <person name="Davidson R.M."/>
            <person name="Lin H."/>
            <person name="Quesada-Ocampo L."/>
            <person name="Vaillancourt B."/>
            <person name="Sakai H."/>
            <person name="Lee S.S."/>
            <person name="Kim J."/>
            <person name="Numa H."/>
            <person name="Itoh T."/>
            <person name="Buell C.R."/>
            <person name="Matsumoto T."/>
        </authorList>
    </citation>
    <scope>NUCLEOTIDE SEQUENCE [LARGE SCALE GENOMIC DNA]</scope>
    <source>
        <strain evidence="3">cv. Nipponbare</strain>
    </source>
</reference>
<proteinExistence type="predicted"/>
<dbReference type="Proteomes" id="UP000059680">
    <property type="component" value="Chromosome 1"/>
</dbReference>